<keyword evidence="4" id="KW-1185">Reference proteome</keyword>
<dbReference type="Proteomes" id="UP000607653">
    <property type="component" value="Unassembled WGS sequence"/>
</dbReference>
<name>A0A822ZGV4_NELNU</name>
<comment type="caution">
    <text evidence="3">The sequence shown here is derived from an EMBL/GenBank/DDBJ whole genome shotgun (WGS) entry which is preliminary data.</text>
</comment>
<keyword evidence="2" id="KW-0732">Signal</keyword>
<evidence type="ECO:0000313" key="3">
    <source>
        <dbReference type="EMBL" id="DAD42891.1"/>
    </source>
</evidence>
<feature type="signal peptide" evidence="2">
    <location>
        <begin position="1"/>
        <end position="35"/>
    </location>
</feature>
<dbReference type="InterPro" id="IPR033249">
    <property type="entry name" value="CLE_plant"/>
</dbReference>
<evidence type="ECO:0000256" key="2">
    <source>
        <dbReference type="SAM" id="SignalP"/>
    </source>
</evidence>
<organism evidence="3 4">
    <name type="scientific">Nelumbo nucifera</name>
    <name type="common">Sacred lotus</name>
    <dbReference type="NCBI Taxonomy" id="4432"/>
    <lineage>
        <taxon>Eukaryota</taxon>
        <taxon>Viridiplantae</taxon>
        <taxon>Streptophyta</taxon>
        <taxon>Embryophyta</taxon>
        <taxon>Tracheophyta</taxon>
        <taxon>Spermatophyta</taxon>
        <taxon>Magnoliopsida</taxon>
        <taxon>Proteales</taxon>
        <taxon>Nelumbonaceae</taxon>
        <taxon>Nelumbo</taxon>
    </lineage>
</organism>
<dbReference type="EMBL" id="DUZY01000006">
    <property type="protein sequence ID" value="DAD42891.1"/>
    <property type="molecule type" value="Genomic_DNA"/>
</dbReference>
<gene>
    <name evidence="3" type="ORF">HUJ06_001121</name>
</gene>
<reference evidence="3 4" key="1">
    <citation type="journal article" date="2020" name="Mol. Biol. Evol.">
        <title>Distinct Expression and Methylation Patterns for Genes with Different Fates following a Single Whole-Genome Duplication in Flowering Plants.</title>
        <authorList>
            <person name="Shi T."/>
            <person name="Rahmani R.S."/>
            <person name="Gugger P.F."/>
            <person name="Wang M."/>
            <person name="Li H."/>
            <person name="Zhang Y."/>
            <person name="Li Z."/>
            <person name="Wang Q."/>
            <person name="Van de Peer Y."/>
            <person name="Marchal K."/>
            <person name="Chen J."/>
        </authorList>
    </citation>
    <scope>NUCLEOTIDE SEQUENCE [LARGE SCALE GENOMIC DNA]</scope>
    <source>
        <tissue evidence="3">Leaf</tissue>
    </source>
</reference>
<sequence length="91" mass="10356">MIWVLRRRQMGLRKEVACLFLLLLMLLQLETPCSADGYGRFGRFRGGSASKLSAFQSKGIPERREGDKDGDEVFGVDKRKIYTGPNPLHNR</sequence>
<dbReference type="PANTHER" id="PTHR34545:SF8">
    <property type="entry name" value="CLAVATA3_ESR (CLE)-RELATED PROTEIN 21"/>
    <property type="match status" value="1"/>
</dbReference>
<proteinExistence type="predicted"/>
<accession>A0A822ZGV4</accession>
<evidence type="ECO:0000256" key="1">
    <source>
        <dbReference type="SAM" id="MobiDB-lite"/>
    </source>
</evidence>
<protein>
    <submittedName>
        <fullName evidence="3">Uncharacterized protein</fullName>
    </submittedName>
</protein>
<feature type="chain" id="PRO_5032569612" evidence="2">
    <location>
        <begin position="36"/>
        <end position="91"/>
    </location>
</feature>
<feature type="region of interest" description="Disordered" evidence="1">
    <location>
        <begin position="59"/>
        <end position="91"/>
    </location>
</feature>
<evidence type="ECO:0000313" key="4">
    <source>
        <dbReference type="Proteomes" id="UP000607653"/>
    </source>
</evidence>
<dbReference type="GO" id="GO:0048731">
    <property type="term" value="P:system development"/>
    <property type="evidence" value="ECO:0007669"/>
    <property type="project" value="InterPro"/>
</dbReference>
<dbReference type="PANTHER" id="PTHR34545">
    <property type="entry name" value="CLAVATA3/ESR (CLE)-RELATED PROTEIN 22"/>
    <property type="match status" value="1"/>
</dbReference>
<dbReference type="AlphaFoldDB" id="A0A822ZGV4"/>